<reference evidence="2 3" key="1">
    <citation type="submission" date="2015-08" db="EMBL/GenBank/DDBJ databases">
        <title>Genomes of Isolates from Cabo Rojo, PR.</title>
        <authorList>
            <person name="Sanchez-Nieves R.L."/>
            <person name="Montalvo-Rodriguez R."/>
        </authorList>
    </citation>
    <scope>NUCLEOTIDE SEQUENCE [LARGE SCALE GENOMIC DNA]</scope>
    <source>
        <strain evidence="2 3">5</strain>
    </source>
</reference>
<dbReference type="PANTHER" id="PTHR37308:SF1">
    <property type="entry name" value="POLYPRENYL-PHOSPHATE TRANSPORTER"/>
    <property type="match status" value="1"/>
</dbReference>
<dbReference type="Proteomes" id="UP000037747">
    <property type="component" value="Unassembled WGS sequence"/>
</dbReference>
<dbReference type="PATRIC" id="fig|1705389.3.peg.3671"/>
<evidence type="ECO:0000313" key="2">
    <source>
        <dbReference type="EMBL" id="KOX96009.1"/>
    </source>
</evidence>
<keyword evidence="1" id="KW-0812">Transmembrane</keyword>
<feature type="transmembrane region" description="Helical" evidence="1">
    <location>
        <begin position="199"/>
        <end position="219"/>
    </location>
</feature>
<comment type="caution">
    <text evidence="2">The sequence shown here is derived from an EMBL/GenBank/DDBJ whole genome shotgun (WGS) entry which is preliminary data.</text>
</comment>
<gene>
    <name evidence="2" type="ORF">AMR74_10710</name>
</gene>
<keyword evidence="1" id="KW-0472">Membrane</keyword>
<sequence length="314" mass="31519">MADLREWATLYLKGVAMGSADAVPGVSGGTIALIVGIYERLIAAVTAVDPDRARRVLGGVQPGGRADARAAFREVDGGFLLVLGAGIGTAVVTVLSAVNRLLATQPVATYGFFFGLIAASAAVLLGDVDLSTARRKAAAVAGFALAFLASGVAATALGSPLPVVFLAGGVAVSAMVLPGISGSLLLIVLGQYEYMSGVVARFVDGVGTAALGNGADALVETLPPVAAFLLGGVGGLFTIAHAVRYALSRARAATIVFLVSLVVGALRAPLVEVSARLAESGESWRAAAPRFALAALVGAGLVAVLNRYSATIEY</sequence>
<proteinExistence type="predicted"/>
<feature type="transmembrane region" description="Helical" evidence="1">
    <location>
        <begin position="79"/>
        <end position="101"/>
    </location>
</feature>
<evidence type="ECO:0008006" key="4">
    <source>
        <dbReference type="Google" id="ProtNLM"/>
    </source>
</evidence>
<name>A0A0M9AP53_9EURY</name>
<evidence type="ECO:0000313" key="3">
    <source>
        <dbReference type="Proteomes" id="UP000037747"/>
    </source>
</evidence>
<dbReference type="Pfam" id="PF04018">
    <property type="entry name" value="VCA0040-like"/>
    <property type="match status" value="1"/>
</dbReference>
<accession>A0A0M9AP53</accession>
<dbReference type="RefSeq" id="WP_053772055.1">
    <property type="nucleotide sequence ID" value="NZ_LIST01000004.1"/>
</dbReference>
<dbReference type="OrthoDB" id="313161at2157"/>
<feature type="transmembrane region" description="Helical" evidence="1">
    <location>
        <begin position="137"/>
        <end position="157"/>
    </location>
</feature>
<organism evidence="2 3">
    <name type="scientific">Halorubrum tropicale</name>
    <dbReference type="NCBI Taxonomy" id="1765655"/>
    <lineage>
        <taxon>Archaea</taxon>
        <taxon>Methanobacteriati</taxon>
        <taxon>Methanobacteriota</taxon>
        <taxon>Stenosarchaea group</taxon>
        <taxon>Halobacteria</taxon>
        <taxon>Halobacteriales</taxon>
        <taxon>Haloferacaceae</taxon>
        <taxon>Halorubrum</taxon>
    </lineage>
</organism>
<keyword evidence="1" id="KW-1133">Transmembrane helix</keyword>
<feature type="transmembrane region" description="Helical" evidence="1">
    <location>
        <begin position="225"/>
        <end position="243"/>
    </location>
</feature>
<feature type="transmembrane region" description="Helical" evidence="1">
    <location>
        <begin position="290"/>
        <end position="308"/>
    </location>
</feature>
<dbReference type="InterPro" id="IPR007163">
    <property type="entry name" value="VCA0040-like"/>
</dbReference>
<feature type="transmembrane region" description="Helical" evidence="1">
    <location>
        <begin position="250"/>
        <end position="270"/>
    </location>
</feature>
<dbReference type="EMBL" id="LIST01000004">
    <property type="protein sequence ID" value="KOX96009.1"/>
    <property type="molecule type" value="Genomic_DNA"/>
</dbReference>
<feature type="transmembrane region" description="Helical" evidence="1">
    <location>
        <begin position="163"/>
        <end position="187"/>
    </location>
</feature>
<feature type="transmembrane region" description="Helical" evidence="1">
    <location>
        <begin position="107"/>
        <end position="125"/>
    </location>
</feature>
<evidence type="ECO:0000256" key="1">
    <source>
        <dbReference type="SAM" id="Phobius"/>
    </source>
</evidence>
<keyword evidence="3" id="KW-1185">Reference proteome</keyword>
<protein>
    <recommendedName>
        <fullName evidence="4">DUF368 domain-containing protein</fullName>
    </recommendedName>
</protein>
<dbReference type="PANTHER" id="PTHR37308">
    <property type="entry name" value="INTEGRAL MEMBRANE PROTEIN"/>
    <property type="match status" value="1"/>
</dbReference>
<dbReference type="AlphaFoldDB" id="A0A0M9AP53"/>
<dbReference type="STRING" id="1765655.AMR74_10710"/>